<comment type="caution">
    <text evidence="1">The sequence shown here is derived from an EMBL/GenBank/DDBJ whole genome shotgun (WGS) entry which is preliminary data.</text>
</comment>
<gene>
    <name evidence="1" type="ORF">EYF80_057693</name>
</gene>
<dbReference type="AlphaFoldDB" id="A0A4Z2ETN0"/>
<reference evidence="1 2" key="1">
    <citation type="submission" date="2019-03" db="EMBL/GenBank/DDBJ databases">
        <title>First draft genome of Liparis tanakae, snailfish: a comprehensive survey of snailfish specific genes.</title>
        <authorList>
            <person name="Kim W."/>
            <person name="Song I."/>
            <person name="Jeong J.-H."/>
            <person name="Kim D."/>
            <person name="Kim S."/>
            <person name="Ryu S."/>
            <person name="Song J.Y."/>
            <person name="Lee S.K."/>
        </authorList>
    </citation>
    <scope>NUCLEOTIDE SEQUENCE [LARGE SCALE GENOMIC DNA]</scope>
    <source>
        <tissue evidence="1">Muscle</tissue>
    </source>
</reference>
<proteinExistence type="predicted"/>
<sequence>MDVRTTAFPQVSCSSPASWSQCVVNTDSTSSTVLLPTLAGQWRDTTPRGSLGDEGTTLERSSQAPAACSASVWDIRLVMSVSVNLFCLDQMLNALLKYRLETRDKKQCQRQQR</sequence>
<organism evidence="1 2">
    <name type="scientific">Liparis tanakae</name>
    <name type="common">Tanaka's snailfish</name>
    <dbReference type="NCBI Taxonomy" id="230148"/>
    <lineage>
        <taxon>Eukaryota</taxon>
        <taxon>Metazoa</taxon>
        <taxon>Chordata</taxon>
        <taxon>Craniata</taxon>
        <taxon>Vertebrata</taxon>
        <taxon>Euteleostomi</taxon>
        <taxon>Actinopterygii</taxon>
        <taxon>Neopterygii</taxon>
        <taxon>Teleostei</taxon>
        <taxon>Neoteleostei</taxon>
        <taxon>Acanthomorphata</taxon>
        <taxon>Eupercaria</taxon>
        <taxon>Perciformes</taxon>
        <taxon>Cottioidei</taxon>
        <taxon>Cottales</taxon>
        <taxon>Liparidae</taxon>
        <taxon>Liparis</taxon>
    </lineage>
</organism>
<accession>A0A4Z2ETN0</accession>
<keyword evidence="2" id="KW-1185">Reference proteome</keyword>
<evidence type="ECO:0000313" key="1">
    <source>
        <dbReference type="EMBL" id="TNN32149.1"/>
    </source>
</evidence>
<dbReference type="EMBL" id="SRLO01002890">
    <property type="protein sequence ID" value="TNN32149.1"/>
    <property type="molecule type" value="Genomic_DNA"/>
</dbReference>
<protein>
    <submittedName>
        <fullName evidence="1">Uncharacterized protein</fullName>
    </submittedName>
</protein>
<dbReference type="Proteomes" id="UP000314294">
    <property type="component" value="Unassembled WGS sequence"/>
</dbReference>
<name>A0A4Z2ETN0_9TELE</name>
<evidence type="ECO:0000313" key="2">
    <source>
        <dbReference type="Proteomes" id="UP000314294"/>
    </source>
</evidence>